<protein>
    <submittedName>
        <fullName evidence="1">Uncharacterized protein</fullName>
    </submittedName>
</protein>
<sequence length="155" mass="17785">MAHLIPGASGTFHFILLVIINITTFSNSSREMTSGTSQSEMNTCHSSSNYKKGRFLRQIETYGKVFSFIAELKKKVPQRKLAHTIHENTETDIEAEFQITEISGQYSRAQEGLKVKRVVTPYLSNSRLLSRDKWGYIINVCWKHELARCHFISKD</sequence>
<reference evidence="1" key="1">
    <citation type="submission" date="2015-07" db="EMBL/GenBank/DDBJ databases">
        <title>MeaNS - Measles Nucleotide Surveillance Program.</title>
        <authorList>
            <person name="Tran T."/>
            <person name="Druce J."/>
        </authorList>
    </citation>
    <scope>NUCLEOTIDE SEQUENCE</scope>
    <source>
        <strain evidence="1">UCB-OBI-ISO-001</strain>
        <tissue evidence="1">Gonad</tissue>
    </source>
</reference>
<accession>A0A0L8HTF4</accession>
<proteinExistence type="predicted"/>
<organism evidence="1">
    <name type="scientific">Octopus bimaculoides</name>
    <name type="common">California two-spotted octopus</name>
    <dbReference type="NCBI Taxonomy" id="37653"/>
    <lineage>
        <taxon>Eukaryota</taxon>
        <taxon>Metazoa</taxon>
        <taxon>Spiralia</taxon>
        <taxon>Lophotrochozoa</taxon>
        <taxon>Mollusca</taxon>
        <taxon>Cephalopoda</taxon>
        <taxon>Coleoidea</taxon>
        <taxon>Octopodiformes</taxon>
        <taxon>Octopoda</taxon>
        <taxon>Incirrata</taxon>
        <taxon>Octopodidae</taxon>
        <taxon>Octopus</taxon>
    </lineage>
</organism>
<evidence type="ECO:0000313" key="1">
    <source>
        <dbReference type="EMBL" id="KOF92496.1"/>
    </source>
</evidence>
<name>A0A0L8HTF4_OCTBM</name>
<gene>
    <name evidence="1" type="ORF">OCBIM_22006391mg</name>
</gene>
<dbReference type="EMBL" id="KQ417318">
    <property type="protein sequence ID" value="KOF92496.1"/>
    <property type="molecule type" value="Genomic_DNA"/>
</dbReference>
<dbReference type="AlphaFoldDB" id="A0A0L8HTF4"/>